<dbReference type="PANTHER" id="PTHR44749">
    <property type="entry name" value="SUPPRESSOR OF RPS4-RLD 1"/>
    <property type="match status" value="1"/>
</dbReference>
<dbReference type="SUPFAM" id="SSF48452">
    <property type="entry name" value="TPR-like"/>
    <property type="match status" value="1"/>
</dbReference>
<dbReference type="OrthoDB" id="427096at2"/>
<gene>
    <name evidence="3" type="ORF">NIES267_10700</name>
</gene>
<sequence>MKVLQTASAIVLLSFMVINPRVNAQTFSDTSVKPQVEKLQVESNPNQNLTPDQQKALNYLRQGFTIFKQKNYPEAIKAFDEVIKIQPNNQYAYLGRGASYVLLQQYKQGKTDLDKSIQLDNSVSYAHFFRGIANSALGNKDNAITDLETAAKLFDRDGDTELAQTSRDAIQRLRNA</sequence>
<dbReference type="GO" id="GO:0045892">
    <property type="term" value="P:negative regulation of DNA-templated transcription"/>
    <property type="evidence" value="ECO:0007669"/>
    <property type="project" value="InterPro"/>
</dbReference>
<keyword evidence="1" id="KW-0802">TPR repeat</keyword>
<dbReference type="SMART" id="SM00028">
    <property type="entry name" value="TPR"/>
    <property type="match status" value="3"/>
</dbReference>
<keyword evidence="4" id="KW-1185">Reference proteome</keyword>
<dbReference type="Pfam" id="PF13414">
    <property type="entry name" value="TPR_11"/>
    <property type="match status" value="1"/>
</dbReference>
<dbReference type="AlphaFoldDB" id="A0A1Z4LK18"/>
<keyword evidence="2" id="KW-0732">Signal</keyword>
<dbReference type="InterPro" id="IPR019734">
    <property type="entry name" value="TPR_rpt"/>
</dbReference>
<proteinExistence type="predicted"/>
<dbReference type="InterPro" id="IPR011990">
    <property type="entry name" value="TPR-like_helical_dom_sf"/>
</dbReference>
<organism evidence="3 4">
    <name type="scientific">Calothrix parasitica NIES-267</name>
    <dbReference type="NCBI Taxonomy" id="1973488"/>
    <lineage>
        <taxon>Bacteria</taxon>
        <taxon>Bacillati</taxon>
        <taxon>Cyanobacteriota</taxon>
        <taxon>Cyanophyceae</taxon>
        <taxon>Nostocales</taxon>
        <taxon>Calotrichaceae</taxon>
        <taxon>Calothrix</taxon>
    </lineage>
</organism>
<dbReference type="PANTHER" id="PTHR44749:SF1">
    <property type="entry name" value="TETRATRICOPEPTIDE-LIKE HELICAL DOMAIN-CONTAINING PROTEIN"/>
    <property type="match status" value="1"/>
</dbReference>
<dbReference type="PROSITE" id="PS50005">
    <property type="entry name" value="TPR"/>
    <property type="match status" value="1"/>
</dbReference>
<dbReference type="InterPro" id="IPR044650">
    <property type="entry name" value="SRFR1-like"/>
</dbReference>
<accession>A0A1Z4LK18</accession>
<feature type="chain" id="PRO_5012170448" evidence="2">
    <location>
        <begin position="25"/>
        <end position="176"/>
    </location>
</feature>
<feature type="repeat" description="TPR" evidence="1">
    <location>
        <begin position="56"/>
        <end position="89"/>
    </location>
</feature>
<protein>
    <submittedName>
        <fullName evidence="3">TPR repeat-containing protein</fullName>
    </submittedName>
</protein>
<evidence type="ECO:0000313" key="3">
    <source>
        <dbReference type="EMBL" id="BAY81593.1"/>
    </source>
</evidence>
<evidence type="ECO:0000256" key="2">
    <source>
        <dbReference type="SAM" id="SignalP"/>
    </source>
</evidence>
<dbReference type="Proteomes" id="UP000218418">
    <property type="component" value="Chromosome"/>
</dbReference>
<evidence type="ECO:0000256" key="1">
    <source>
        <dbReference type="PROSITE-ProRule" id="PRU00339"/>
    </source>
</evidence>
<feature type="signal peptide" evidence="2">
    <location>
        <begin position="1"/>
        <end position="24"/>
    </location>
</feature>
<dbReference type="EMBL" id="AP018227">
    <property type="protein sequence ID" value="BAY81593.1"/>
    <property type="molecule type" value="Genomic_DNA"/>
</dbReference>
<name>A0A1Z4LK18_9CYAN</name>
<dbReference type="Gene3D" id="1.25.40.10">
    <property type="entry name" value="Tetratricopeptide repeat domain"/>
    <property type="match status" value="1"/>
</dbReference>
<evidence type="ECO:0000313" key="4">
    <source>
        <dbReference type="Proteomes" id="UP000218418"/>
    </source>
</evidence>
<reference evidence="3 4" key="1">
    <citation type="submission" date="2017-06" db="EMBL/GenBank/DDBJ databases">
        <title>Genome sequencing of cyanobaciteial culture collection at National Institute for Environmental Studies (NIES).</title>
        <authorList>
            <person name="Hirose Y."/>
            <person name="Shimura Y."/>
            <person name="Fujisawa T."/>
            <person name="Nakamura Y."/>
            <person name="Kawachi M."/>
        </authorList>
    </citation>
    <scope>NUCLEOTIDE SEQUENCE [LARGE SCALE GENOMIC DNA]</scope>
    <source>
        <strain evidence="3 4">NIES-267</strain>
    </source>
</reference>